<dbReference type="AlphaFoldDB" id="A0A975EY39"/>
<gene>
    <name evidence="2" type="ORF">HRI96_01960</name>
</gene>
<name>A0A975EY39_9SPIR</name>
<dbReference type="SUPFAM" id="SSF160443">
    <property type="entry name" value="SMR domain-like"/>
    <property type="match status" value="1"/>
</dbReference>
<reference evidence="2" key="1">
    <citation type="submission" date="2020-05" db="EMBL/GenBank/DDBJ databases">
        <authorList>
            <person name="Zeng H."/>
            <person name="Chan Y.K."/>
            <person name="Watt R.M."/>
        </authorList>
    </citation>
    <scope>NUCLEOTIDE SEQUENCE</scope>
    <source>
        <strain evidence="2">ATCC 700773</strain>
    </source>
</reference>
<evidence type="ECO:0000313" key="3">
    <source>
        <dbReference type="Proteomes" id="UP000671995"/>
    </source>
</evidence>
<dbReference type="PANTHER" id="PTHR35562">
    <property type="entry name" value="DNA ENDONUCLEASE SMRA-RELATED"/>
    <property type="match status" value="1"/>
</dbReference>
<evidence type="ECO:0000259" key="1">
    <source>
        <dbReference type="PROSITE" id="PS50828"/>
    </source>
</evidence>
<dbReference type="RefSeq" id="WP_210117856.1">
    <property type="nucleotide sequence ID" value="NZ_CP054257.1"/>
</dbReference>
<proteinExistence type="predicted"/>
<protein>
    <submittedName>
        <fullName evidence="2">Smr/MutS family protein</fullName>
    </submittedName>
</protein>
<dbReference type="Gene3D" id="3.30.1370.110">
    <property type="match status" value="1"/>
</dbReference>
<organism evidence="2 3">
    <name type="scientific">Treponema parvum</name>
    <dbReference type="NCBI Taxonomy" id="138851"/>
    <lineage>
        <taxon>Bacteria</taxon>
        <taxon>Pseudomonadati</taxon>
        <taxon>Spirochaetota</taxon>
        <taxon>Spirochaetia</taxon>
        <taxon>Spirochaetales</taxon>
        <taxon>Treponemataceae</taxon>
        <taxon>Treponema</taxon>
    </lineage>
</organism>
<dbReference type="Proteomes" id="UP000671995">
    <property type="component" value="Chromosome"/>
</dbReference>
<dbReference type="InterPro" id="IPR002625">
    <property type="entry name" value="Smr_dom"/>
</dbReference>
<evidence type="ECO:0000313" key="2">
    <source>
        <dbReference type="EMBL" id="QTQ11061.1"/>
    </source>
</evidence>
<accession>A0A975EY39</accession>
<dbReference type="Pfam" id="PF01713">
    <property type="entry name" value="Smr"/>
    <property type="match status" value="1"/>
</dbReference>
<dbReference type="InterPro" id="IPR036063">
    <property type="entry name" value="Smr_dom_sf"/>
</dbReference>
<dbReference type="EMBL" id="CP054257">
    <property type="protein sequence ID" value="QTQ11061.1"/>
    <property type="molecule type" value="Genomic_DNA"/>
</dbReference>
<reference evidence="2" key="2">
    <citation type="journal article" date="2021" name="Microbiol. Resour. Announc.">
        <title>Complete Genome Sequences of Three Human Oral Treponema parvum Isolates.</title>
        <authorList>
            <person name="Zeng H."/>
            <person name="Watt R.M."/>
        </authorList>
    </citation>
    <scope>NUCLEOTIDE SEQUENCE</scope>
    <source>
        <strain evidence="2">ATCC 700773</strain>
    </source>
</reference>
<dbReference type="SMART" id="SM00463">
    <property type="entry name" value="SMR"/>
    <property type="match status" value="1"/>
</dbReference>
<feature type="domain" description="Smr" evidence="1">
    <location>
        <begin position="80"/>
        <end position="161"/>
    </location>
</feature>
<dbReference type="PROSITE" id="PS50828">
    <property type="entry name" value="SMR"/>
    <property type="match status" value="1"/>
</dbReference>
<sequence length="161" mass="18285">MDFGDILSQWETLKKKEPKDIHKCSENSRPKAPEKTVNPMEMWMRRYGVIDKDAAADEYDQRLKLEDRAYLKAMSPQSRLDLHGLTREEAWQRLDGFISECKLKGLRKVLIIHGKGNHSHGSDPVLGATVRSFIETDKRLGASGHPNRNMGGSGATWVVIR</sequence>
<dbReference type="PANTHER" id="PTHR35562:SF2">
    <property type="entry name" value="DNA ENDONUCLEASE SMRA-RELATED"/>
    <property type="match status" value="1"/>
</dbReference>